<dbReference type="PIRSF" id="PIRSF001134">
    <property type="entry name" value="Streptogrisin"/>
    <property type="match status" value="1"/>
</dbReference>
<feature type="disulfide bond" evidence="6">
    <location>
        <begin position="149"/>
        <end position="159"/>
    </location>
</feature>
<comment type="similarity">
    <text evidence="1">Belongs to the peptidase S1 family.</text>
</comment>
<evidence type="ECO:0000256" key="3">
    <source>
        <dbReference type="ARBA" id="ARBA00022801"/>
    </source>
</evidence>
<feature type="disulfide bond" evidence="6">
    <location>
        <begin position="63"/>
        <end position="83"/>
    </location>
</feature>
<evidence type="ECO:0000256" key="2">
    <source>
        <dbReference type="ARBA" id="ARBA00022670"/>
    </source>
</evidence>
<evidence type="ECO:0000256" key="6">
    <source>
        <dbReference type="PIRSR" id="PIRSR001134-2"/>
    </source>
</evidence>
<dbReference type="InterPro" id="IPR043504">
    <property type="entry name" value="Peptidase_S1_PA_chymotrypsin"/>
</dbReference>
<dbReference type="AlphaFoldDB" id="A0A5C4IXU1"/>
<proteinExistence type="inferred from homology"/>
<keyword evidence="5 6" id="KW-1015">Disulfide bond</keyword>
<evidence type="ECO:0000313" key="10">
    <source>
        <dbReference type="Proteomes" id="UP000309174"/>
    </source>
</evidence>
<dbReference type="PRINTS" id="PR00861">
    <property type="entry name" value="ALYTICPTASE"/>
</dbReference>
<keyword evidence="8" id="KW-0732">Signal</keyword>
<dbReference type="Gene3D" id="2.40.10.10">
    <property type="entry name" value="Trypsin-like serine proteases"/>
    <property type="match status" value="2"/>
</dbReference>
<dbReference type="EMBL" id="VCKW01000571">
    <property type="protein sequence ID" value="TMQ79968.1"/>
    <property type="molecule type" value="Genomic_DNA"/>
</dbReference>
<keyword evidence="3" id="KW-0378">Hydrolase</keyword>
<accession>A0A5C4IXU1</accession>
<dbReference type="Proteomes" id="UP000309174">
    <property type="component" value="Unassembled WGS sequence"/>
</dbReference>
<evidence type="ECO:0000256" key="8">
    <source>
        <dbReference type="SAM" id="SignalP"/>
    </source>
</evidence>
<sequence>MITTAALAMAAATVMAAPAPAAAASATVPGTVTEGQDGRSAPAKAPPSGQGGQPIFAAGGVRCTIGFNVRKSDTYYFLTAGGCAKAGQKIYADPGLSVELGTVVSVMNVAVALVAYVEPHVERPGSVLVYPGSRDITAAGRASVGQQVCRSGSTTGMRCGTVTALNQSVSFPEGTMTGLARTNICSEPGDNPGAPYFSGTIALGVGVGATGNCTSGGTSFYQPINEILSAYDVNVY</sequence>
<protein>
    <submittedName>
        <fullName evidence="9">Serine protease</fullName>
    </submittedName>
</protein>
<dbReference type="InterPro" id="IPR001316">
    <property type="entry name" value="Pept_S1A_streptogrisin"/>
</dbReference>
<keyword evidence="10" id="KW-1185">Reference proteome</keyword>
<dbReference type="CDD" id="cd21112">
    <property type="entry name" value="alphaLP-like"/>
    <property type="match status" value="1"/>
</dbReference>
<dbReference type="SUPFAM" id="SSF50494">
    <property type="entry name" value="Trypsin-like serine proteases"/>
    <property type="match status" value="1"/>
</dbReference>
<keyword evidence="4" id="KW-0720">Serine protease</keyword>
<evidence type="ECO:0000256" key="7">
    <source>
        <dbReference type="SAM" id="MobiDB-lite"/>
    </source>
</evidence>
<reference evidence="9 10" key="1">
    <citation type="submission" date="2019-05" db="EMBL/GenBank/DDBJ databases">
        <title>Draft genome sequence of Actinomadura sp. 14C53.</title>
        <authorList>
            <person name="Saricaoglu S."/>
            <person name="Isik K."/>
        </authorList>
    </citation>
    <scope>NUCLEOTIDE SEQUENCE [LARGE SCALE GENOMIC DNA]</scope>
    <source>
        <strain evidence="9 10">14C53</strain>
    </source>
</reference>
<dbReference type="GO" id="GO:0006508">
    <property type="term" value="P:proteolysis"/>
    <property type="evidence" value="ECO:0007669"/>
    <property type="project" value="UniProtKB-KW"/>
</dbReference>
<name>A0A5C4IXU1_9ACTN</name>
<gene>
    <name evidence="9" type="ORF">ETD83_41880</name>
</gene>
<feature type="chain" id="PRO_5022822968" evidence="8">
    <location>
        <begin position="24"/>
        <end position="236"/>
    </location>
</feature>
<feature type="signal peptide" evidence="8">
    <location>
        <begin position="1"/>
        <end position="23"/>
    </location>
</feature>
<keyword evidence="2 9" id="KW-0645">Protease</keyword>
<evidence type="ECO:0000313" key="9">
    <source>
        <dbReference type="EMBL" id="TMQ79968.1"/>
    </source>
</evidence>
<feature type="disulfide bond" evidence="6">
    <location>
        <begin position="185"/>
        <end position="213"/>
    </location>
</feature>
<dbReference type="OrthoDB" id="8781117at2"/>
<feature type="region of interest" description="Disordered" evidence="7">
    <location>
        <begin position="28"/>
        <end position="53"/>
    </location>
</feature>
<evidence type="ECO:0000256" key="1">
    <source>
        <dbReference type="ARBA" id="ARBA00007664"/>
    </source>
</evidence>
<organism evidence="9 10">
    <name type="scientific">Actinomadura soli</name>
    <dbReference type="NCBI Taxonomy" id="2508997"/>
    <lineage>
        <taxon>Bacteria</taxon>
        <taxon>Bacillati</taxon>
        <taxon>Actinomycetota</taxon>
        <taxon>Actinomycetes</taxon>
        <taxon>Streptosporangiales</taxon>
        <taxon>Thermomonosporaceae</taxon>
        <taxon>Actinomadura</taxon>
    </lineage>
</organism>
<dbReference type="GO" id="GO:0004252">
    <property type="term" value="F:serine-type endopeptidase activity"/>
    <property type="evidence" value="ECO:0007669"/>
    <property type="project" value="InterPro"/>
</dbReference>
<comment type="caution">
    <text evidence="9">The sequence shown here is derived from an EMBL/GenBank/DDBJ whole genome shotgun (WGS) entry which is preliminary data.</text>
</comment>
<evidence type="ECO:0000256" key="5">
    <source>
        <dbReference type="ARBA" id="ARBA00023157"/>
    </source>
</evidence>
<dbReference type="InterPro" id="IPR009003">
    <property type="entry name" value="Peptidase_S1_PA"/>
</dbReference>
<evidence type="ECO:0000256" key="4">
    <source>
        <dbReference type="ARBA" id="ARBA00022825"/>
    </source>
</evidence>